<dbReference type="SUPFAM" id="SSF81383">
    <property type="entry name" value="F-box domain"/>
    <property type="match status" value="2"/>
</dbReference>
<feature type="domain" description="F-box" evidence="1">
    <location>
        <begin position="290"/>
        <end position="328"/>
    </location>
</feature>
<feature type="domain" description="F-box" evidence="1">
    <location>
        <begin position="29"/>
        <end position="67"/>
    </location>
</feature>
<dbReference type="InterPro" id="IPR001810">
    <property type="entry name" value="F-box_dom"/>
</dbReference>
<dbReference type="InterPro" id="IPR036047">
    <property type="entry name" value="F-box-like_dom_sf"/>
</dbReference>
<dbReference type="InterPro" id="IPR006527">
    <property type="entry name" value="F-box-assoc_dom_typ1"/>
</dbReference>
<keyword evidence="3" id="KW-1185">Reference proteome</keyword>
<reference evidence="2" key="1">
    <citation type="submission" date="2022-06" db="EMBL/GenBank/DDBJ databases">
        <title>Uncovering the hologenomic basis of an extraordinary plant invasion.</title>
        <authorList>
            <person name="Bieker V.C."/>
            <person name="Martin M.D."/>
            <person name="Gilbert T."/>
            <person name="Hodgins K."/>
            <person name="Battlay P."/>
            <person name="Petersen B."/>
            <person name="Wilson J."/>
        </authorList>
    </citation>
    <scope>NUCLEOTIDE SEQUENCE</scope>
    <source>
        <strain evidence="2">AA19_3_7</strain>
        <tissue evidence="2">Leaf</tissue>
    </source>
</reference>
<proteinExistence type="predicted"/>
<dbReference type="CDD" id="cd22157">
    <property type="entry name" value="F-box_AtFBW1-like"/>
    <property type="match status" value="2"/>
</dbReference>
<evidence type="ECO:0000313" key="2">
    <source>
        <dbReference type="EMBL" id="KAI7744943.1"/>
    </source>
</evidence>
<dbReference type="Pfam" id="PF00646">
    <property type="entry name" value="F-box"/>
    <property type="match status" value="2"/>
</dbReference>
<dbReference type="SMART" id="SM00256">
    <property type="entry name" value="FBOX"/>
    <property type="match status" value="2"/>
</dbReference>
<dbReference type="InterPro" id="IPR055290">
    <property type="entry name" value="At3g26010-like"/>
</dbReference>
<dbReference type="AlphaFoldDB" id="A0AAD5GMC8"/>
<dbReference type="PANTHER" id="PTHR35546">
    <property type="entry name" value="F-BOX PROTEIN INTERACTION DOMAIN PROTEIN-RELATED"/>
    <property type="match status" value="1"/>
</dbReference>
<dbReference type="Proteomes" id="UP001206925">
    <property type="component" value="Unassembled WGS sequence"/>
</dbReference>
<name>A0AAD5GMC8_AMBAR</name>
<protein>
    <recommendedName>
        <fullName evidence="1">F-box domain-containing protein</fullName>
    </recommendedName>
</protein>
<comment type="caution">
    <text evidence="2">The sequence shown here is derived from an EMBL/GenBank/DDBJ whole genome shotgun (WGS) entry which is preliminary data.</text>
</comment>
<gene>
    <name evidence="2" type="ORF">M8C21_016842</name>
</gene>
<accession>A0AAD5GMC8</accession>
<sequence length="703" mass="80626">MVNTIPQTLKAHICFSQDHQPGAIIGSNDDLLTEILLRLPVTSILRFKSVSKHWQLLLTDKHFTQRSSFEVVSNSNLLVSYKEMEDFYPIFLCYLELLSPVYLNGALHWAPSYENFFYFKIDVEQIQTLPFPVEWMPSQVLAKYFGESRGHLHLIASPYHQENILHLNVYEMLSDHSGWVIKYQVQLDALPGAFPDMISRCGCGYHFSVIDVVRGEEEEEEDTFLVLKTPEKIITYNVHDKSFKQIFSSTSQTNKMVSTRAQTKKAHICFSLEDSDHQSTEPGALIGSNDDLLTEILIRLPVTSILRFKSVSKHWRWLLSDRHFTQRYDKLLKCPGVFGRNKYFPFDVENPTPPPFLSLDSYFDHSGIRIMQSCNGLLLCCADRGPTGYSKSPRYYVLNPTTKQLALIPSVPGGLKVAKTILFMGLAFHQTECVHYKVICIRSLEPARNLLQIQVYSSDTRKWKISIESFSARNPVFCKGKGVYWNGALHWAPYSGNQLYFKIDAEQLQTLPLPPVEILPPERSMTYFGESRGSFPEWSYHLFVVDVIRGEKEEDTFLALLVFGRTTNDFHYHPPKLITYNVHAKSVKAYAYCSAVSYNLNVEYWAVDEFNTCKSMLTKSKDKEGLELSGCGLSFLNTKGNLIFELWNCFVDSLLQSLAGMVAVLVSWMKWWRTCDEMMPSQCTDIYSVDSFKTVSLYTLSML</sequence>
<evidence type="ECO:0000313" key="3">
    <source>
        <dbReference type="Proteomes" id="UP001206925"/>
    </source>
</evidence>
<organism evidence="2 3">
    <name type="scientific">Ambrosia artemisiifolia</name>
    <name type="common">Common ragweed</name>
    <dbReference type="NCBI Taxonomy" id="4212"/>
    <lineage>
        <taxon>Eukaryota</taxon>
        <taxon>Viridiplantae</taxon>
        <taxon>Streptophyta</taxon>
        <taxon>Embryophyta</taxon>
        <taxon>Tracheophyta</taxon>
        <taxon>Spermatophyta</taxon>
        <taxon>Magnoliopsida</taxon>
        <taxon>eudicotyledons</taxon>
        <taxon>Gunneridae</taxon>
        <taxon>Pentapetalae</taxon>
        <taxon>asterids</taxon>
        <taxon>campanulids</taxon>
        <taxon>Asterales</taxon>
        <taxon>Asteraceae</taxon>
        <taxon>Asteroideae</taxon>
        <taxon>Heliantheae alliance</taxon>
        <taxon>Heliantheae</taxon>
        <taxon>Ambrosia</taxon>
    </lineage>
</organism>
<dbReference type="EMBL" id="JAMZMK010007405">
    <property type="protein sequence ID" value="KAI7744943.1"/>
    <property type="molecule type" value="Genomic_DNA"/>
</dbReference>
<dbReference type="PANTHER" id="PTHR35546:SF115">
    <property type="entry name" value="F-BOX DOMAIN-CONTAINING PROTEIN"/>
    <property type="match status" value="1"/>
</dbReference>
<dbReference type="Pfam" id="PF07734">
    <property type="entry name" value="FBA_1"/>
    <property type="match status" value="1"/>
</dbReference>
<evidence type="ECO:0000259" key="1">
    <source>
        <dbReference type="SMART" id="SM00256"/>
    </source>
</evidence>
<dbReference type="Gene3D" id="1.20.1280.50">
    <property type="match status" value="1"/>
</dbReference>